<organism evidence="2 3">
    <name type="scientific">Saccharomyces pastorianus</name>
    <name type="common">Lager yeast</name>
    <name type="synonym">Saccharomyces cerevisiae x Saccharomyces eubayanus</name>
    <dbReference type="NCBI Taxonomy" id="27292"/>
    <lineage>
        <taxon>Eukaryota</taxon>
        <taxon>Fungi</taxon>
        <taxon>Dikarya</taxon>
        <taxon>Ascomycota</taxon>
        <taxon>Saccharomycotina</taxon>
        <taxon>Saccharomycetes</taxon>
        <taxon>Saccharomycetales</taxon>
        <taxon>Saccharomycetaceae</taxon>
        <taxon>Saccharomyces</taxon>
    </lineage>
</organism>
<dbReference type="PANTHER" id="PTHR48220">
    <property type="match status" value="1"/>
</dbReference>
<keyword evidence="1" id="KW-1133">Transmembrane helix</keyword>
<accession>A0A6C1E8I5</accession>
<protein>
    <submittedName>
        <fullName evidence="2">Vacuolar protein sorting-associated protein 62</fullName>
    </submittedName>
</protein>
<sequence>MQLLHYEQDRKSAVQRTRLSVLVTSMVALLIPCHAVLVPWLDDDPFEEALIGVNDDSWNNGILSNTLPLHPSEVTEDNRSLDQKGNVPQYVIDNSPLIHLYSEEKYWPADIKDFVKKFQLRDHTGENIIKESLHDLSDLQESYSVELQNGTYDRIPSEGTYMTSLDDFGKDPKWLLGEQPEYGTGHIKKAPAILFVVDKGNGWVDAFWFYFYPFNWGPYIMGSGPWGNHVGDWEHSLVRFYKGEPRYLWMSAHGGGTAYKFEAIEKIKRLRRIDGKLTNEAIKKPVIFSARGTHAHYASVGQHSHDVPFFFMPLSDFTDRGPLWDPSLNFYAYTVTVGETITPCGVEETEMGLDWLSFKGSWGDKQLTAKDPRQKWCPFQWKYIDGPRGPLFKNMERVSLCQRFKWWNFWKGCPARRYIKRGEGLDSEKNDLVGDNCGILLYNIRPKWLRGIFRFVTWRGSVCFIMDYFTG</sequence>
<dbReference type="EMBL" id="CP049004">
    <property type="protein sequence ID" value="QID85200.1"/>
    <property type="molecule type" value="Genomic_DNA"/>
</dbReference>
<dbReference type="GO" id="GO:0006623">
    <property type="term" value="P:protein targeting to vacuole"/>
    <property type="evidence" value="ECO:0007669"/>
    <property type="project" value="TreeGrafter"/>
</dbReference>
<dbReference type="AlphaFoldDB" id="A0A6C1E8I5"/>
<proteinExistence type="predicted"/>
<dbReference type="Proteomes" id="UP000501346">
    <property type="component" value="Chromosome SeVII-ScVII"/>
</dbReference>
<keyword evidence="1" id="KW-0472">Membrane</keyword>
<dbReference type="PANTHER" id="PTHR48220:SF1">
    <property type="entry name" value="VACUOLAR PROTEIN SORTING-ASSOCIATED PROTEIN 62-RELATED"/>
    <property type="match status" value="1"/>
</dbReference>
<evidence type="ECO:0000256" key="1">
    <source>
        <dbReference type="SAM" id="Phobius"/>
    </source>
</evidence>
<feature type="transmembrane region" description="Helical" evidence="1">
    <location>
        <begin position="21"/>
        <end position="41"/>
    </location>
</feature>
<name>A0A6C1E8I5_SACPS</name>
<dbReference type="GO" id="GO:0000329">
    <property type="term" value="C:fungal-type vacuole membrane"/>
    <property type="evidence" value="ECO:0007669"/>
    <property type="project" value="TreeGrafter"/>
</dbReference>
<evidence type="ECO:0000313" key="3">
    <source>
        <dbReference type="Proteomes" id="UP000501346"/>
    </source>
</evidence>
<reference evidence="2 3" key="1">
    <citation type="journal article" date="2019" name="BMC Genomics">
        <title>Chromosome level assembly and comparative genome analysis confirm lager-brewing yeasts originated from a single hybridization.</title>
        <authorList>
            <person name="Salazar A.N."/>
            <person name="Gorter de Vries A.R."/>
            <person name="van den Broek M."/>
            <person name="Brouwers N."/>
            <person name="de la Torre Cortes P."/>
            <person name="Kuijpers N.G.A."/>
            <person name="Daran J.G."/>
            <person name="Abeel T."/>
        </authorList>
    </citation>
    <scope>NUCLEOTIDE SEQUENCE [LARGE SCALE GENOMIC DNA]</scope>
    <source>
        <strain evidence="2 3">CBS 1483</strain>
    </source>
</reference>
<evidence type="ECO:0000313" key="2">
    <source>
        <dbReference type="EMBL" id="QID85200.1"/>
    </source>
</evidence>
<keyword evidence="3" id="KW-1185">Reference proteome</keyword>
<dbReference type="InterPro" id="IPR053102">
    <property type="entry name" value="VPS_Associated"/>
</dbReference>
<gene>
    <name evidence="2" type="primary">VPS62_2</name>
    <name evidence="2" type="ORF">GRS66_007760</name>
</gene>
<dbReference type="Pfam" id="PF06101">
    <property type="entry name" value="Vps62"/>
    <property type="match status" value="1"/>
</dbReference>
<dbReference type="OrthoDB" id="188042at2759"/>
<dbReference type="InterPro" id="IPR009291">
    <property type="entry name" value="Vps62"/>
</dbReference>
<keyword evidence="1" id="KW-0812">Transmembrane</keyword>